<evidence type="ECO:0000313" key="2">
    <source>
        <dbReference type="EMBL" id="KAF6027277.1"/>
    </source>
</evidence>
<reference evidence="2" key="1">
    <citation type="submission" date="2020-06" db="EMBL/GenBank/DDBJ databases">
        <title>Draft genome of Bugula neritina, a colonial animal packing powerful symbionts and potential medicines.</title>
        <authorList>
            <person name="Rayko M."/>
        </authorList>
    </citation>
    <scope>NUCLEOTIDE SEQUENCE [LARGE SCALE GENOMIC DNA]</scope>
    <source>
        <strain evidence="2">Kwan_BN1</strain>
    </source>
</reference>
<sequence length="112" mass="12945">MGSQGRRIVAKFKAKADRKAKDESKKEKKLSRKKRSAFNAVNLERAQDVFRLKTQLTPDNCLSFTEEEWKLPGDTKYGVKPSWRGLADSEFDLLIFSLVSCRMWMDSKIMVP</sequence>
<dbReference type="AlphaFoldDB" id="A0A7J7JML4"/>
<dbReference type="EMBL" id="VXIV02002113">
    <property type="protein sequence ID" value="KAF6027277.1"/>
    <property type="molecule type" value="Genomic_DNA"/>
</dbReference>
<evidence type="ECO:0000313" key="3">
    <source>
        <dbReference type="Proteomes" id="UP000593567"/>
    </source>
</evidence>
<organism evidence="2 3">
    <name type="scientific">Bugula neritina</name>
    <name type="common">Brown bryozoan</name>
    <name type="synonym">Sertularia neritina</name>
    <dbReference type="NCBI Taxonomy" id="10212"/>
    <lineage>
        <taxon>Eukaryota</taxon>
        <taxon>Metazoa</taxon>
        <taxon>Spiralia</taxon>
        <taxon>Lophotrochozoa</taxon>
        <taxon>Bryozoa</taxon>
        <taxon>Gymnolaemata</taxon>
        <taxon>Cheilostomatida</taxon>
        <taxon>Flustrina</taxon>
        <taxon>Buguloidea</taxon>
        <taxon>Bugulidae</taxon>
        <taxon>Bugula</taxon>
    </lineage>
</organism>
<gene>
    <name evidence="2" type="ORF">EB796_014426</name>
</gene>
<feature type="region of interest" description="Disordered" evidence="1">
    <location>
        <begin position="1"/>
        <end position="33"/>
    </location>
</feature>
<comment type="caution">
    <text evidence="2">The sequence shown here is derived from an EMBL/GenBank/DDBJ whole genome shotgun (WGS) entry which is preliminary data.</text>
</comment>
<name>A0A7J7JML4_BUGNE</name>
<protein>
    <submittedName>
        <fullName evidence="2">Uncharacterized protein</fullName>
    </submittedName>
</protein>
<feature type="compositionally biased region" description="Basic and acidic residues" evidence="1">
    <location>
        <begin position="14"/>
        <end position="26"/>
    </location>
</feature>
<evidence type="ECO:0000256" key="1">
    <source>
        <dbReference type="SAM" id="MobiDB-lite"/>
    </source>
</evidence>
<proteinExistence type="predicted"/>
<dbReference type="Proteomes" id="UP000593567">
    <property type="component" value="Unassembled WGS sequence"/>
</dbReference>
<accession>A0A7J7JML4</accession>
<keyword evidence="3" id="KW-1185">Reference proteome</keyword>